<reference evidence="2" key="5">
    <citation type="journal article" date="2021" name="G3 (Bethesda)">
        <title>Aegilops tauschii genome assembly Aet v5.0 features greater sequence contiguity and improved annotation.</title>
        <authorList>
            <person name="Wang L."/>
            <person name="Zhu T."/>
            <person name="Rodriguez J.C."/>
            <person name="Deal K.R."/>
            <person name="Dubcovsky J."/>
            <person name="McGuire P.E."/>
            <person name="Lux T."/>
            <person name="Spannagl M."/>
            <person name="Mayer K.F.X."/>
            <person name="Baldrich P."/>
            <person name="Meyers B.C."/>
            <person name="Huo N."/>
            <person name="Gu Y.Q."/>
            <person name="Zhou H."/>
            <person name="Devos K.M."/>
            <person name="Bennetzen J.L."/>
            <person name="Unver T."/>
            <person name="Budak H."/>
            <person name="Gulick P.J."/>
            <person name="Galiba G."/>
            <person name="Kalapos B."/>
            <person name="Nelson D.R."/>
            <person name="Li P."/>
            <person name="You F.M."/>
            <person name="Luo M.C."/>
            <person name="Dvorak J."/>
        </authorList>
    </citation>
    <scope>NUCLEOTIDE SEQUENCE [LARGE SCALE GENOMIC DNA]</scope>
    <source>
        <strain evidence="2">cv. AL8/78</strain>
    </source>
</reference>
<feature type="region of interest" description="Disordered" evidence="1">
    <location>
        <begin position="22"/>
        <end position="82"/>
    </location>
</feature>
<feature type="compositionally biased region" description="Polar residues" evidence="1">
    <location>
        <begin position="67"/>
        <end position="82"/>
    </location>
</feature>
<sequence length="107" mass="11410">DPSRSLSSAQIAPSRSISFAEDDIPLLRQGRRRSSSSSIPSHPLQSFAGSVHPLPPLLQIDPGTALQIPTSKPRPSSTFGTLQDSLTAQVALEARAHDDRFNPLADA</sequence>
<feature type="compositionally biased region" description="Polar residues" evidence="1">
    <location>
        <begin position="39"/>
        <end position="48"/>
    </location>
</feature>
<evidence type="ECO:0000313" key="3">
    <source>
        <dbReference type="Proteomes" id="UP000015105"/>
    </source>
</evidence>
<reference evidence="3" key="1">
    <citation type="journal article" date="2014" name="Science">
        <title>Ancient hybridizations among the ancestral genomes of bread wheat.</title>
        <authorList>
            <consortium name="International Wheat Genome Sequencing Consortium,"/>
            <person name="Marcussen T."/>
            <person name="Sandve S.R."/>
            <person name="Heier L."/>
            <person name="Spannagl M."/>
            <person name="Pfeifer M."/>
            <person name="Jakobsen K.S."/>
            <person name="Wulff B.B."/>
            <person name="Steuernagel B."/>
            <person name="Mayer K.F."/>
            <person name="Olsen O.A."/>
        </authorList>
    </citation>
    <scope>NUCLEOTIDE SEQUENCE [LARGE SCALE GENOMIC DNA]</scope>
    <source>
        <strain evidence="3">cv. AL8/78</strain>
    </source>
</reference>
<dbReference type="AlphaFoldDB" id="A0A453KU22"/>
<name>A0A453KU22_AEGTS</name>
<reference evidence="2" key="3">
    <citation type="journal article" date="2017" name="Nature">
        <title>Genome sequence of the progenitor of the wheat D genome Aegilops tauschii.</title>
        <authorList>
            <person name="Luo M.C."/>
            <person name="Gu Y.Q."/>
            <person name="Puiu D."/>
            <person name="Wang H."/>
            <person name="Twardziok S.O."/>
            <person name="Deal K.R."/>
            <person name="Huo N."/>
            <person name="Zhu T."/>
            <person name="Wang L."/>
            <person name="Wang Y."/>
            <person name="McGuire P.E."/>
            <person name="Liu S."/>
            <person name="Long H."/>
            <person name="Ramasamy R.K."/>
            <person name="Rodriguez J.C."/>
            <person name="Van S.L."/>
            <person name="Yuan L."/>
            <person name="Wang Z."/>
            <person name="Xia Z."/>
            <person name="Xiao L."/>
            <person name="Anderson O.D."/>
            <person name="Ouyang S."/>
            <person name="Liang Y."/>
            <person name="Zimin A.V."/>
            <person name="Pertea G."/>
            <person name="Qi P."/>
            <person name="Bennetzen J.L."/>
            <person name="Dai X."/>
            <person name="Dawson M.W."/>
            <person name="Muller H.G."/>
            <person name="Kugler K."/>
            <person name="Rivarola-Duarte L."/>
            <person name="Spannagl M."/>
            <person name="Mayer K.F.X."/>
            <person name="Lu F.H."/>
            <person name="Bevan M.W."/>
            <person name="Leroy P."/>
            <person name="Li P."/>
            <person name="You F.M."/>
            <person name="Sun Q."/>
            <person name="Liu Z."/>
            <person name="Lyons E."/>
            <person name="Wicker T."/>
            <person name="Salzberg S.L."/>
            <person name="Devos K.M."/>
            <person name="Dvorak J."/>
        </authorList>
    </citation>
    <scope>NUCLEOTIDE SEQUENCE [LARGE SCALE GENOMIC DNA]</scope>
    <source>
        <strain evidence="2">cv. AL8/78</strain>
    </source>
</reference>
<proteinExistence type="predicted"/>
<keyword evidence="3" id="KW-1185">Reference proteome</keyword>
<evidence type="ECO:0000313" key="2">
    <source>
        <dbReference type="EnsemblPlants" id="AET5Gv20514200.16"/>
    </source>
</evidence>
<organism evidence="2 3">
    <name type="scientific">Aegilops tauschii subsp. strangulata</name>
    <name type="common">Goatgrass</name>
    <dbReference type="NCBI Taxonomy" id="200361"/>
    <lineage>
        <taxon>Eukaryota</taxon>
        <taxon>Viridiplantae</taxon>
        <taxon>Streptophyta</taxon>
        <taxon>Embryophyta</taxon>
        <taxon>Tracheophyta</taxon>
        <taxon>Spermatophyta</taxon>
        <taxon>Magnoliopsida</taxon>
        <taxon>Liliopsida</taxon>
        <taxon>Poales</taxon>
        <taxon>Poaceae</taxon>
        <taxon>BOP clade</taxon>
        <taxon>Pooideae</taxon>
        <taxon>Triticodae</taxon>
        <taxon>Triticeae</taxon>
        <taxon>Triticinae</taxon>
        <taxon>Aegilops</taxon>
    </lineage>
</organism>
<reference evidence="3" key="2">
    <citation type="journal article" date="2017" name="Nat. Plants">
        <title>The Aegilops tauschii genome reveals multiple impacts of transposons.</title>
        <authorList>
            <person name="Zhao G."/>
            <person name="Zou C."/>
            <person name="Li K."/>
            <person name="Wang K."/>
            <person name="Li T."/>
            <person name="Gao L."/>
            <person name="Zhang X."/>
            <person name="Wang H."/>
            <person name="Yang Z."/>
            <person name="Liu X."/>
            <person name="Jiang W."/>
            <person name="Mao L."/>
            <person name="Kong X."/>
            <person name="Jiao Y."/>
            <person name="Jia J."/>
        </authorList>
    </citation>
    <scope>NUCLEOTIDE SEQUENCE [LARGE SCALE GENOMIC DNA]</scope>
    <source>
        <strain evidence="3">cv. AL8/78</strain>
    </source>
</reference>
<evidence type="ECO:0000256" key="1">
    <source>
        <dbReference type="SAM" id="MobiDB-lite"/>
    </source>
</evidence>
<accession>A0A453KU22</accession>
<dbReference type="Proteomes" id="UP000015105">
    <property type="component" value="Chromosome 5D"/>
</dbReference>
<reference evidence="2" key="4">
    <citation type="submission" date="2019-03" db="UniProtKB">
        <authorList>
            <consortium name="EnsemblPlants"/>
        </authorList>
    </citation>
    <scope>IDENTIFICATION</scope>
</reference>
<protein>
    <submittedName>
        <fullName evidence="2">Uncharacterized protein</fullName>
    </submittedName>
</protein>
<dbReference type="Gramene" id="AET5Gv20514200.16">
    <property type="protein sequence ID" value="AET5Gv20514200.16"/>
    <property type="gene ID" value="AET5Gv20514200"/>
</dbReference>
<dbReference type="EnsemblPlants" id="AET5Gv20514200.16">
    <property type="protein sequence ID" value="AET5Gv20514200.16"/>
    <property type="gene ID" value="AET5Gv20514200"/>
</dbReference>